<dbReference type="EMBL" id="CAJOBD010056384">
    <property type="protein sequence ID" value="CAF4368292.1"/>
    <property type="molecule type" value="Genomic_DNA"/>
</dbReference>
<comment type="caution">
    <text evidence="3">The sequence shown here is derived from an EMBL/GenBank/DDBJ whole genome shotgun (WGS) entry which is preliminary data.</text>
</comment>
<organism evidence="3 4">
    <name type="scientific">Rotaria sordida</name>
    <dbReference type="NCBI Taxonomy" id="392033"/>
    <lineage>
        <taxon>Eukaryota</taxon>
        <taxon>Metazoa</taxon>
        <taxon>Spiralia</taxon>
        <taxon>Gnathifera</taxon>
        <taxon>Rotifera</taxon>
        <taxon>Eurotatoria</taxon>
        <taxon>Bdelloidea</taxon>
        <taxon>Philodinida</taxon>
        <taxon>Philodinidae</taxon>
        <taxon>Rotaria</taxon>
    </lineage>
</organism>
<dbReference type="AlphaFoldDB" id="A0A820M849"/>
<dbReference type="Pfam" id="PF01436">
    <property type="entry name" value="NHL"/>
    <property type="match status" value="1"/>
</dbReference>
<evidence type="ECO:0000313" key="3">
    <source>
        <dbReference type="EMBL" id="CAF4368292.1"/>
    </source>
</evidence>
<reference evidence="3" key="1">
    <citation type="submission" date="2021-02" db="EMBL/GenBank/DDBJ databases">
        <authorList>
            <person name="Nowell W R."/>
        </authorList>
    </citation>
    <scope>NUCLEOTIDE SEQUENCE</scope>
</reference>
<evidence type="ECO:0000256" key="1">
    <source>
        <dbReference type="ARBA" id="ARBA00022737"/>
    </source>
</evidence>
<keyword evidence="1" id="KW-0677">Repeat</keyword>
<protein>
    <recommendedName>
        <fullName evidence="5">NHL repeat-containing protein</fullName>
    </recommendedName>
</protein>
<feature type="non-terminal residue" evidence="3">
    <location>
        <position position="1"/>
    </location>
</feature>
<proteinExistence type="predicted"/>
<dbReference type="Proteomes" id="UP000663836">
    <property type="component" value="Unassembled WGS sequence"/>
</dbReference>
<accession>A0A820M849</accession>
<dbReference type="Gene3D" id="2.120.10.30">
    <property type="entry name" value="TolB, C-terminal domain"/>
    <property type="match status" value="1"/>
</dbReference>
<evidence type="ECO:0000256" key="2">
    <source>
        <dbReference type="PROSITE-ProRule" id="PRU00504"/>
    </source>
</evidence>
<sequence>MNKRKSIPFLLNENVNANVKWIQNGITVAGGNEHGNEHSMNQLYHPWGLCIDDDQTIYIAEYSNHRIMEWKYGATAG</sequence>
<name>A0A820M849_9BILA</name>
<evidence type="ECO:0008006" key="5">
    <source>
        <dbReference type="Google" id="ProtNLM"/>
    </source>
</evidence>
<gene>
    <name evidence="3" type="ORF">JBS370_LOCUS42452</name>
</gene>
<dbReference type="PROSITE" id="PS51125">
    <property type="entry name" value="NHL"/>
    <property type="match status" value="1"/>
</dbReference>
<dbReference type="InterPro" id="IPR011042">
    <property type="entry name" value="6-blade_b-propeller_TolB-like"/>
</dbReference>
<evidence type="ECO:0000313" key="4">
    <source>
        <dbReference type="Proteomes" id="UP000663836"/>
    </source>
</evidence>
<dbReference type="SUPFAM" id="SSF101898">
    <property type="entry name" value="NHL repeat"/>
    <property type="match status" value="1"/>
</dbReference>
<feature type="repeat" description="NHL" evidence="2">
    <location>
        <begin position="42"/>
        <end position="73"/>
    </location>
</feature>
<dbReference type="InterPro" id="IPR001258">
    <property type="entry name" value="NHL_repeat"/>
</dbReference>